<evidence type="ECO:0000313" key="4">
    <source>
        <dbReference type="EMBL" id="GAA4463222.1"/>
    </source>
</evidence>
<dbReference type="Gene3D" id="3.40.50.11710">
    <property type="entry name" value="Cyclodipeptide synthase"/>
    <property type="match status" value="1"/>
</dbReference>
<proteinExistence type="inferred from homology"/>
<dbReference type="EMBL" id="BAABHD010000073">
    <property type="protein sequence ID" value="GAA4463222.1"/>
    <property type="molecule type" value="Genomic_DNA"/>
</dbReference>
<sequence length="298" mass="33267">MGQVSASFKPIRPDSFHNSDVEPAYFNIPDLTLPSADYFYYDHYGSEGLEGRFSILPLSHSRALRTGLDLLSQQPLVLFGISPGNAFFTRKRIEIAVCGMAQLFGEVAIVVPGPISAHTYRALGYGEEKVATKVRTEGQNIRNRCLRAMERAQIENPLAKLRILDWERDIESLPGYWDAYADVCRLFNTNEQFQKAVLDKGYSVLSAKLSEDTITPTAVRECVEYLLKEFAYLMLCRAASGKDLVIPYHQDFALGQGFCDGEYQDPLPGIGWLIFKIELVGESSVLDYGAKDLMVGPA</sequence>
<dbReference type="Pfam" id="PF16715">
    <property type="entry name" value="CDPS"/>
    <property type="match status" value="1"/>
</dbReference>
<comment type="similarity">
    <text evidence="1">Belongs to the CDPS family.</text>
</comment>
<dbReference type="InterPro" id="IPR038622">
    <property type="entry name" value="CDPS_sf"/>
</dbReference>
<reference evidence="5" key="1">
    <citation type="journal article" date="2019" name="Int. J. Syst. Evol. Microbiol.">
        <title>The Global Catalogue of Microorganisms (GCM) 10K type strain sequencing project: providing services to taxonomists for standard genome sequencing and annotation.</title>
        <authorList>
            <consortium name="The Broad Institute Genomics Platform"/>
            <consortium name="The Broad Institute Genome Sequencing Center for Infectious Disease"/>
            <person name="Wu L."/>
            <person name="Ma J."/>
        </authorList>
    </citation>
    <scope>NUCLEOTIDE SEQUENCE [LARGE SCALE GENOMIC DNA]</scope>
    <source>
        <strain evidence="5">JCM 17927</strain>
    </source>
</reference>
<dbReference type="NCBIfam" id="TIGR04539">
    <property type="entry name" value="tRNA_cyclodipep"/>
    <property type="match status" value="1"/>
</dbReference>
<evidence type="ECO:0000256" key="2">
    <source>
        <dbReference type="ARBA" id="ARBA00022679"/>
    </source>
</evidence>
<accession>A0ABP8NCZ0</accession>
<dbReference type="Proteomes" id="UP001501175">
    <property type="component" value="Unassembled WGS sequence"/>
</dbReference>
<gene>
    <name evidence="4" type="ORF">GCM10023189_41000</name>
</gene>
<protein>
    <recommendedName>
        <fullName evidence="3">Cyclodipeptide synthase</fullName>
    </recommendedName>
</protein>
<evidence type="ECO:0000313" key="5">
    <source>
        <dbReference type="Proteomes" id="UP001501175"/>
    </source>
</evidence>
<organism evidence="4 5">
    <name type="scientific">Nibrella saemangeumensis</name>
    <dbReference type="NCBI Taxonomy" id="1084526"/>
    <lineage>
        <taxon>Bacteria</taxon>
        <taxon>Pseudomonadati</taxon>
        <taxon>Bacteroidota</taxon>
        <taxon>Cytophagia</taxon>
        <taxon>Cytophagales</taxon>
        <taxon>Spirosomataceae</taxon>
        <taxon>Nibrella</taxon>
    </lineage>
</organism>
<name>A0ABP8NCZ0_9BACT</name>
<dbReference type="InterPro" id="IPR030903">
    <property type="entry name" value="CDPS"/>
</dbReference>
<keyword evidence="2" id="KW-0808">Transferase</keyword>
<comment type="caution">
    <text evidence="4">The sequence shown here is derived from an EMBL/GenBank/DDBJ whole genome shotgun (WGS) entry which is preliminary data.</text>
</comment>
<evidence type="ECO:0000256" key="3">
    <source>
        <dbReference type="ARBA" id="ARBA00030771"/>
    </source>
</evidence>
<keyword evidence="5" id="KW-1185">Reference proteome</keyword>
<evidence type="ECO:0000256" key="1">
    <source>
        <dbReference type="ARBA" id="ARBA00006034"/>
    </source>
</evidence>